<accession>A0A2P7B5A1</accession>
<keyword evidence="1" id="KW-0472">Membrane</keyword>
<dbReference type="OrthoDB" id="7159403at2"/>
<reference evidence="3" key="1">
    <citation type="submission" date="2017-11" db="EMBL/GenBank/DDBJ databases">
        <authorList>
            <person name="Kuznetsova I."/>
            <person name="Sazanova A."/>
            <person name="Chirak E."/>
            <person name="Safronova V."/>
            <person name="Willems A."/>
        </authorList>
    </citation>
    <scope>NUCLEOTIDE SEQUENCE [LARGE SCALE GENOMIC DNA]</scope>
    <source>
        <strain evidence="3">CCBAU 03422</strain>
    </source>
</reference>
<dbReference type="InterPro" id="IPR021529">
    <property type="entry name" value="DUF2798"/>
</dbReference>
<gene>
    <name evidence="2" type="ORF">CU103_22820</name>
</gene>
<protein>
    <recommendedName>
        <fullName evidence="4">DUF2798 domain-containing protein</fullName>
    </recommendedName>
</protein>
<dbReference type="EMBL" id="PGGM01000012">
    <property type="protein sequence ID" value="PSH61641.1"/>
    <property type="molecule type" value="Genomic_DNA"/>
</dbReference>
<feature type="transmembrane region" description="Helical" evidence="1">
    <location>
        <begin position="49"/>
        <end position="71"/>
    </location>
</feature>
<evidence type="ECO:0000313" key="3">
    <source>
        <dbReference type="Proteomes" id="UP000241764"/>
    </source>
</evidence>
<evidence type="ECO:0008006" key="4">
    <source>
        <dbReference type="Google" id="ProtNLM"/>
    </source>
</evidence>
<sequence length="77" mass="8214">MSARFAPAVFGFVSSCFMSLLITAIATLRNARSVDDCFSIRAGAWRTPWIIALPVILVIIPYACRIVGGLIKGAGKA</sequence>
<comment type="caution">
    <text evidence="2">The sequence shown here is derived from an EMBL/GenBank/DDBJ whole genome shotgun (WGS) entry which is preliminary data.</text>
</comment>
<dbReference type="Proteomes" id="UP000241764">
    <property type="component" value="Unassembled WGS sequence"/>
</dbReference>
<organism evidence="2 3">
    <name type="scientific">Phyllobacterium sophorae</name>
    <dbReference type="NCBI Taxonomy" id="1520277"/>
    <lineage>
        <taxon>Bacteria</taxon>
        <taxon>Pseudomonadati</taxon>
        <taxon>Pseudomonadota</taxon>
        <taxon>Alphaproteobacteria</taxon>
        <taxon>Hyphomicrobiales</taxon>
        <taxon>Phyllobacteriaceae</taxon>
        <taxon>Phyllobacterium</taxon>
    </lineage>
</organism>
<dbReference type="PROSITE" id="PS51257">
    <property type="entry name" value="PROKAR_LIPOPROTEIN"/>
    <property type="match status" value="1"/>
</dbReference>
<name>A0A2P7B5A1_9HYPH</name>
<dbReference type="Pfam" id="PF11391">
    <property type="entry name" value="DUF2798"/>
    <property type="match status" value="1"/>
</dbReference>
<dbReference type="RefSeq" id="WP_106666317.1">
    <property type="nucleotide sequence ID" value="NZ_PGGM01000012.1"/>
</dbReference>
<keyword evidence="1" id="KW-0812">Transmembrane</keyword>
<feature type="transmembrane region" description="Helical" evidence="1">
    <location>
        <begin position="6"/>
        <end position="28"/>
    </location>
</feature>
<proteinExistence type="predicted"/>
<keyword evidence="1" id="KW-1133">Transmembrane helix</keyword>
<evidence type="ECO:0000256" key="1">
    <source>
        <dbReference type="SAM" id="Phobius"/>
    </source>
</evidence>
<keyword evidence="3" id="KW-1185">Reference proteome</keyword>
<dbReference type="AlphaFoldDB" id="A0A2P7B5A1"/>
<evidence type="ECO:0000313" key="2">
    <source>
        <dbReference type="EMBL" id="PSH61641.1"/>
    </source>
</evidence>